<dbReference type="InterPro" id="IPR043502">
    <property type="entry name" value="DNA/RNA_pol_sf"/>
</dbReference>
<evidence type="ECO:0000259" key="2">
    <source>
        <dbReference type="Pfam" id="PF00078"/>
    </source>
</evidence>
<dbReference type="GO" id="GO:0004523">
    <property type="term" value="F:RNA-DNA hybrid ribonuclease activity"/>
    <property type="evidence" value="ECO:0007669"/>
    <property type="project" value="InterPro"/>
</dbReference>
<protein>
    <submittedName>
        <fullName evidence="4">DNA-directed DNA polymerase</fullName>
        <ecNumber evidence="4">2.7.7.7</ecNumber>
    </submittedName>
</protein>
<dbReference type="EC" id="2.7.7.7" evidence="4"/>
<dbReference type="SUPFAM" id="SSF53098">
    <property type="entry name" value="Ribonuclease H-like"/>
    <property type="match status" value="1"/>
</dbReference>
<keyword evidence="1" id="KW-0175">Coiled coil</keyword>
<dbReference type="CDD" id="cd09279">
    <property type="entry name" value="RNase_HI_like"/>
    <property type="match status" value="1"/>
</dbReference>
<sequence>MKDDEKDKKKQSDKRVSVFNRLGTRTTRLFIFERLGTPTQLPTFKNSSPHVITLYLRDLICNHVSIQNNSDSEVSEDEIQEAPPQLEDSGQATVDELKELNFGTLEKLWPIFVSALLSLDEEKKYFDILFEYRDVFAWTYKEILGLDPKVAIHQLGIRHGTRAVKQSQCVLLPDLIPRIEAKVKKRIKARFIREVKYPIWISNEECTTFCTPKGIFCYKAMPFGLKNASATYQQAMQNIFNDMLHKRVECYVGDLVVKTKKREDHLKDLHTKMPVPRNLKELQSLHENLAFIRRFISNFTGRCQPFNHLMKKDAPFVWDKGRENAFQSIKRYLSNPPILRAMNTIKGQTLANFLADHPIPAEWELSDEFLDEDTLFVEILPAWMMFFDGATRSDEAGARVVFVSLEKHVLTYSIVLNKLCSNNVVEYQAYGDSNLVINQLLNVYEVKKDDLVPYFQQVSSLLRKFEDIVLRHVPRKKNKLVDALANLATTLGLSEGETTNVPVCNRWILPSLAKSDHEDANAVSVSRTPLIDYLKEGRLPQDPYHRTERRLNSQETVDASAHLGVYGAHQSGPKLHFQIKRMGYYWPTMVKDCLEYTKRCEASSSSHNCFLAFDAWGLDVIRPIPPKSSCGHAYIMAATDYFFKWAKAVPLEEGKKETVLIDKLCAQFEFKQYSSSMSNTVTNGLAEVFNKTLCNLLKKVVSKLRRDWHEKGLIAKDNIGLQLEELEALDEKKLEAQQQLECYQAHMRMGNKFTSKWHDPYVVKEVYTNGAYKLVDKDGQRIGPINGKFLKRYYPQRSLLRNA</sequence>
<dbReference type="InterPro" id="IPR043128">
    <property type="entry name" value="Rev_trsase/Diguanyl_cyclase"/>
</dbReference>
<proteinExistence type="predicted"/>
<dbReference type="SUPFAM" id="SSF56672">
    <property type="entry name" value="DNA/RNA polymerases"/>
    <property type="match status" value="1"/>
</dbReference>
<dbReference type="AlphaFoldDB" id="A0A2G9I440"/>
<feature type="domain" description="Reverse transcriptase" evidence="2">
    <location>
        <begin position="201"/>
        <end position="269"/>
    </location>
</feature>
<dbReference type="EMBL" id="NKXS01000400">
    <property type="protein sequence ID" value="PIN24522.1"/>
    <property type="molecule type" value="Genomic_DNA"/>
</dbReference>
<comment type="caution">
    <text evidence="4">The sequence shown here is derived from an EMBL/GenBank/DDBJ whole genome shotgun (WGS) entry which is preliminary data.</text>
</comment>
<evidence type="ECO:0000256" key="1">
    <source>
        <dbReference type="SAM" id="Coils"/>
    </source>
</evidence>
<keyword evidence="4" id="KW-0808">Transferase</keyword>
<dbReference type="CDD" id="cd01647">
    <property type="entry name" value="RT_LTR"/>
    <property type="match status" value="1"/>
</dbReference>
<gene>
    <name evidence="4" type="ORF">CDL12_02742</name>
</gene>
<dbReference type="InterPro" id="IPR036397">
    <property type="entry name" value="RNaseH_sf"/>
</dbReference>
<keyword evidence="4" id="KW-0548">Nucleotidyltransferase</keyword>
<dbReference type="GO" id="GO:0003676">
    <property type="term" value="F:nucleic acid binding"/>
    <property type="evidence" value="ECO:0007669"/>
    <property type="project" value="InterPro"/>
</dbReference>
<dbReference type="InterPro" id="IPR002156">
    <property type="entry name" value="RNaseH_domain"/>
</dbReference>
<dbReference type="Pfam" id="PF13456">
    <property type="entry name" value="RVT_3"/>
    <property type="match status" value="1"/>
</dbReference>
<dbReference type="InterPro" id="IPR000477">
    <property type="entry name" value="RT_dom"/>
</dbReference>
<dbReference type="Gene3D" id="3.30.420.10">
    <property type="entry name" value="Ribonuclease H-like superfamily/Ribonuclease H"/>
    <property type="match status" value="1"/>
</dbReference>
<keyword evidence="4" id="KW-0239">DNA-directed DNA polymerase</keyword>
<dbReference type="OrthoDB" id="101614at2759"/>
<dbReference type="GO" id="GO:0003887">
    <property type="term" value="F:DNA-directed DNA polymerase activity"/>
    <property type="evidence" value="ECO:0007669"/>
    <property type="project" value="UniProtKB-KW"/>
</dbReference>
<dbReference type="InterPro" id="IPR012337">
    <property type="entry name" value="RNaseH-like_sf"/>
</dbReference>
<feature type="coiled-coil region" evidence="1">
    <location>
        <begin position="719"/>
        <end position="746"/>
    </location>
</feature>
<dbReference type="PANTHER" id="PTHR48475">
    <property type="entry name" value="RIBONUCLEASE H"/>
    <property type="match status" value="1"/>
</dbReference>
<organism evidence="4 5">
    <name type="scientific">Handroanthus impetiginosus</name>
    <dbReference type="NCBI Taxonomy" id="429701"/>
    <lineage>
        <taxon>Eukaryota</taxon>
        <taxon>Viridiplantae</taxon>
        <taxon>Streptophyta</taxon>
        <taxon>Embryophyta</taxon>
        <taxon>Tracheophyta</taxon>
        <taxon>Spermatophyta</taxon>
        <taxon>Magnoliopsida</taxon>
        <taxon>eudicotyledons</taxon>
        <taxon>Gunneridae</taxon>
        <taxon>Pentapetalae</taxon>
        <taxon>asterids</taxon>
        <taxon>lamiids</taxon>
        <taxon>Lamiales</taxon>
        <taxon>Bignoniaceae</taxon>
        <taxon>Crescentiina</taxon>
        <taxon>Tabebuia alliance</taxon>
        <taxon>Handroanthus</taxon>
    </lineage>
</organism>
<dbReference type="Gene3D" id="3.30.70.270">
    <property type="match status" value="2"/>
</dbReference>
<accession>A0A2G9I440</accession>
<evidence type="ECO:0000259" key="3">
    <source>
        <dbReference type="Pfam" id="PF13456"/>
    </source>
</evidence>
<name>A0A2G9I440_9LAMI</name>
<evidence type="ECO:0000313" key="4">
    <source>
        <dbReference type="EMBL" id="PIN24522.1"/>
    </source>
</evidence>
<evidence type="ECO:0000313" key="5">
    <source>
        <dbReference type="Proteomes" id="UP000231279"/>
    </source>
</evidence>
<dbReference type="Proteomes" id="UP000231279">
    <property type="component" value="Unassembled WGS sequence"/>
</dbReference>
<reference evidence="5" key="1">
    <citation type="journal article" date="2018" name="Gigascience">
        <title>Genome assembly of the Pink Ipe (Handroanthus impetiginosus, Bignoniaceae), a highly valued, ecologically keystone Neotropical timber forest tree.</title>
        <authorList>
            <person name="Silva-Junior O.B."/>
            <person name="Grattapaglia D."/>
            <person name="Novaes E."/>
            <person name="Collevatti R.G."/>
        </authorList>
    </citation>
    <scope>NUCLEOTIDE SEQUENCE [LARGE SCALE GENOMIC DNA]</scope>
    <source>
        <strain evidence="5">cv. UFG-1</strain>
    </source>
</reference>
<dbReference type="STRING" id="429701.A0A2G9I440"/>
<dbReference type="Pfam" id="PF00078">
    <property type="entry name" value="RVT_1"/>
    <property type="match status" value="1"/>
</dbReference>
<keyword evidence="5" id="KW-1185">Reference proteome</keyword>
<dbReference type="PANTHER" id="PTHR48475:SF1">
    <property type="entry name" value="RNASE H TYPE-1 DOMAIN-CONTAINING PROTEIN"/>
    <property type="match status" value="1"/>
</dbReference>
<feature type="domain" description="RNase H type-1" evidence="3">
    <location>
        <begin position="429"/>
        <end position="488"/>
    </location>
</feature>